<feature type="transmembrane region" description="Helical" evidence="4">
    <location>
        <begin position="363"/>
        <end position="384"/>
    </location>
</feature>
<dbReference type="SUPFAM" id="SSF103473">
    <property type="entry name" value="MFS general substrate transporter"/>
    <property type="match status" value="1"/>
</dbReference>
<feature type="transmembrane region" description="Helical" evidence="4">
    <location>
        <begin position="130"/>
        <end position="155"/>
    </location>
</feature>
<evidence type="ECO:0000313" key="7">
    <source>
        <dbReference type="Proteomes" id="UP000574761"/>
    </source>
</evidence>
<keyword evidence="7" id="KW-1185">Reference proteome</keyword>
<feature type="transmembrane region" description="Helical" evidence="4">
    <location>
        <begin position="204"/>
        <end position="233"/>
    </location>
</feature>
<sequence>MFRAVAILSVTQIVAWATMFMAVSVLGDAIAADLGLNSTEVFLGPSAMLVAMALASPATAWLYRRHDPRVVLISGSLAAIPGFCLLAVAQDPAVYYAGWVVLGIAGAGALTNAAHVYLSQAFAAAARRAIGAQMLAMALAPTVSWPMTAFLQHAFGWRATFALFAAAMLLVVVPLTFFGLPPVRPAALKQGVDAGRRGANGSRYWLVMGLLVGAIALNGFVTWGFQLVVIALFRDLSVPSALAVGFASAIGVVQLSARLLDFLGGNRWDGLTTGLVAAGLMPVSLIVLIAGSGAQWSIVAFLVLYGLSSGAMAVSRATMPLVFFEGADYATAIARAGLPLNLAFAAAPPLFSYAIDGFGSRTALMAAFALSIGTLACLAALNGIRPKAGQGLH</sequence>
<dbReference type="Pfam" id="PF07690">
    <property type="entry name" value="MFS_1"/>
    <property type="match status" value="1"/>
</dbReference>
<reference evidence="6 7" key="1">
    <citation type="submission" date="2020-08" db="EMBL/GenBank/DDBJ databases">
        <title>Genomic Encyclopedia of Type Strains, Phase IV (KMG-IV): sequencing the most valuable type-strain genomes for metagenomic binning, comparative biology and taxonomic classification.</title>
        <authorList>
            <person name="Goeker M."/>
        </authorList>
    </citation>
    <scope>NUCLEOTIDE SEQUENCE [LARGE SCALE GENOMIC DNA]</scope>
    <source>
        <strain evidence="6 7">DSM 100211</strain>
    </source>
</reference>
<dbReference type="InterPro" id="IPR036259">
    <property type="entry name" value="MFS_trans_sf"/>
</dbReference>
<evidence type="ECO:0000313" key="6">
    <source>
        <dbReference type="EMBL" id="MBB3978986.1"/>
    </source>
</evidence>
<feature type="transmembrane region" description="Helical" evidence="4">
    <location>
        <begin position="296"/>
        <end position="317"/>
    </location>
</feature>
<feature type="transmembrane region" description="Helical" evidence="4">
    <location>
        <begin position="95"/>
        <end position="118"/>
    </location>
</feature>
<dbReference type="EMBL" id="JACIEE010000009">
    <property type="protein sequence ID" value="MBB3978986.1"/>
    <property type="molecule type" value="Genomic_DNA"/>
</dbReference>
<dbReference type="Gene3D" id="1.20.1250.20">
    <property type="entry name" value="MFS general substrate transporter like domains"/>
    <property type="match status" value="1"/>
</dbReference>
<feature type="transmembrane region" description="Helical" evidence="4">
    <location>
        <begin position="161"/>
        <end position="183"/>
    </location>
</feature>
<dbReference type="AlphaFoldDB" id="A0A7W6DCZ6"/>
<keyword evidence="2 4" id="KW-1133">Transmembrane helix</keyword>
<dbReference type="InterPro" id="IPR050327">
    <property type="entry name" value="Proton-linked_MCT"/>
</dbReference>
<protein>
    <submittedName>
        <fullName evidence="6">Putative MFS family arabinose efflux permease</fullName>
    </submittedName>
</protein>
<accession>A0A7W6DCZ6</accession>
<keyword evidence="1 4" id="KW-0812">Transmembrane</keyword>
<evidence type="ECO:0000256" key="1">
    <source>
        <dbReference type="ARBA" id="ARBA00022692"/>
    </source>
</evidence>
<gene>
    <name evidence="6" type="ORF">GGQ64_004222</name>
</gene>
<feature type="transmembrane region" description="Helical" evidence="4">
    <location>
        <begin position="271"/>
        <end position="290"/>
    </location>
</feature>
<dbReference type="PANTHER" id="PTHR11360">
    <property type="entry name" value="MONOCARBOXYLATE TRANSPORTER"/>
    <property type="match status" value="1"/>
</dbReference>
<name>A0A7W6DCZ6_9HYPH</name>
<feature type="domain" description="Major facilitator superfamily (MFS) profile" evidence="5">
    <location>
        <begin position="4"/>
        <end position="385"/>
    </location>
</feature>
<dbReference type="Proteomes" id="UP000574761">
    <property type="component" value="Unassembled WGS sequence"/>
</dbReference>
<dbReference type="InterPro" id="IPR020846">
    <property type="entry name" value="MFS_dom"/>
</dbReference>
<dbReference type="RefSeq" id="WP_183807244.1">
    <property type="nucleotide sequence ID" value="NZ_JACIEE010000009.1"/>
</dbReference>
<evidence type="ECO:0000256" key="2">
    <source>
        <dbReference type="ARBA" id="ARBA00022989"/>
    </source>
</evidence>
<feature type="transmembrane region" description="Helical" evidence="4">
    <location>
        <begin position="70"/>
        <end position="89"/>
    </location>
</feature>
<feature type="transmembrane region" description="Helical" evidence="4">
    <location>
        <begin position="43"/>
        <end position="63"/>
    </location>
</feature>
<comment type="caution">
    <text evidence="6">The sequence shown here is derived from an EMBL/GenBank/DDBJ whole genome shotgun (WGS) entry which is preliminary data.</text>
</comment>
<dbReference type="InterPro" id="IPR011701">
    <property type="entry name" value="MFS"/>
</dbReference>
<evidence type="ECO:0000256" key="3">
    <source>
        <dbReference type="ARBA" id="ARBA00023136"/>
    </source>
</evidence>
<keyword evidence="3 4" id="KW-0472">Membrane</keyword>
<evidence type="ECO:0000259" key="5">
    <source>
        <dbReference type="PROSITE" id="PS50850"/>
    </source>
</evidence>
<feature type="transmembrane region" description="Helical" evidence="4">
    <location>
        <begin position="329"/>
        <end position="351"/>
    </location>
</feature>
<dbReference type="PANTHER" id="PTHR11360:SF290">
    <property type="entry name" value="MONOCARBOXYLATE MFS PERMEASE"/>
    <property type="match status" value="1"/>
</dbReference>
<proteinExistence type="predicted"/>
<dbReference type="GO" id="GO:0022857">
    <property type="term" value="F:transmembrane transporter activity"/>
    <property type="evidence" value="ECO:0007669"/>
    <property type="project" value="InterPro"/>
</dbReference>
<dbReference type="PROSITE" id="PS50850">
    <property type="entry name" value="MFS"/>
    <property type="match status" value="1"/>
</dbReference>
<organism evidence="6 7">
    <name type="scientific">Mycoplana azooxidifex</name>
    <dbReference type="NCBI Taxonomy" id="1636188"/>
    <lineage>
        <taxon>Bacteria</taxon>
        <taxon>Pseudomonadati</taxon>
        <taxon>Pseudomonadota</taxon>
        <taxon>Alphaproteobacteria</taxon>
        <taxon>Hyphomicrobiales</taxon>
        <taxon>Rhizobiaceae</taxon>
        <taxon>Mycoplana</taxon>
    </lineage>
</organism>
<evidence type="ECO:0000256" key="4">
    <source>
        <dbReference type="SAM" id="Phobius"/>
    </source>
</evidence>